<comment type="caution">
    <text evidence="2">The sequence shown here is derived from an EMBL/GenBank/DDBJ whole genome shotgun (WGS) entry which is preliminary data.</text>
</comment>
<organism evidence="2 3">
    <name type="scientific">Pedobacter metabolipauper</name>
    <dbReference type="NCBI Taxonomy" id="425513"/>
    <lineage>
        <taxon>Bacteria</taxon>
        <taxon>Pseudomonadati</taxon>
        <taxon>Bacteroidota</taxon>
        <taxon>Sphingobacteriia</taxon>
        <taxon>Sphingobacteriales</taxon>
        <taxon>Sphingobacteriaceae</taxon>
        <taxon>Pedobacter</taxon>
    </lineage>
</organism>
<dbReference type="AlphaFoldDB" id="A0A4R6SZZ4"/>
<name>A0A4R6SZZ4_9SPHI</name>
<dbReference type="Proteomes" id="UP000295620">
    <property type="component" value="Unassembled WGS sequence"/>
</dbReference>
<protein>
    <submittedName>
        <fullName evidence="2">Uncharacterized protein DUF2809</fullName>
    </submittedName>
</protein>
<reference evidence="2 3" key="1">
    <citation type="submission" date="2019-03" db="EMBL/GenBank/DDBJ databases">
        <title>Genomic Encyclopedia of Archaeal and Bacterial Type Strains, Phase II (KMG-II): from individual species to whole genera.</title>
        <authorList>
            <person name="Goeker M."/>
        </authorList>
    </citation>
    <scope>NUCLEOTIDE SEQUENCE [LARGE SCALE GENOMIC DNA]</scope>
    <source>
        <strain evidence="2 3">DSM 19035</strain>
    </source>
</reference>
<dbReference type="EMBL" id="SNYC01000003">
    <property type="protein sequence ID" value="TDQ11667.1"/>
    <property type="molecule type" value="Genomic_DNA"/>
</dbReference>
<dbReference type="InterPro" id="IPR021257">
    <property type="entry name" value="DUF2809"/>
</dbReference>
<feature type="transmembrane region" description="Helical" evidence="1">
    <location>
        <begin position="5"/>
        <end position="22"/>
    </location>
</feature>
<dbReference type="Pfam" id="PF10990">
    <property type="entry name" value="DUF2809"/>
    <property type="match status" value="1"/>
</dbReference>
<evidence type="ECO:0000313" key="3">
    <source>
        <dbReference type="Proteomes" id="UP000295620"/>
    </source>
</evidence>
<dbReference type="RefSeq" id="WP_133574719.1">
    <property type="nucleotide sequence ID" value="NZ_SNYC01000003.1"/>
</dbReference>
<feature type="transmembrane region" description="Helical" evidence="1">
    <location>
        <begin position="28"/>
        <end position="49"/>
    </location>
</feature>
<keyword evidence="1" id="KW-0812">Transmembrane</keyword>
<dbReference type="OrthoDB" id="5360192at2"/>
<evidence type="ECO:0000256" key="1">
    <source>
        <dbReference type="SAM" id="Phobius"/>
    </source>
</evidence>
<gene>
    <name evidence="2" type="ORF">ATK78_0790</name>
</gene>
<proteinExistence type="predicted"/>
<accession>A0A4R6SZZ4</accession>
<sequence length="129" mass="14538">MKRTRILYAAMVILIVFLGLLSRKISGIPLATGDALWALMIFFIVRFLLINSSIRLIALISLSICYLVETSQLYQAEWINNMRQTIPGRLILGQGFLWSDFLAYTIGVLAGFLIELILIKRLNTAKSST</sequence>
<keyword evidence="1" id="KW-1133">Transmembrane helix</keyword>
<keyword evidence="3" id="KW-1185">Reference proteome</keyword>
<feature type="transmembrane region" description="Helical" evidence="1">
    <location>
        <begin position="56"/>
        <end position="76"/>
    </location>
</feature>
<feature type="transmembrane region" description="Helical" evidence="1">
    <location>
        <begin position="96"/>
        <end position="119"/>
    </location>
</feature>
<evidence type="ECO:0000313" key="2">
    <source>
        <dbReference type="EMBL" id="TDQ11667.1"/>
    </source>
</evidence>
<keyword evidence="1" id="KW-0472">Membrane</keyword>